<dbReference type="Gene3D" id="3.40.50.880">
    <property type="match status" value="1"/>
</dbReference>
<keyword evidence="2" id="KW-0808">Transferase</keyword>
<dbReference type="RefSeq" id="WP_027705709.1">
    <property type="nucleotide sequence ID" value="NZ_AP018933.1"/>
</dbReference>
<dbReference type="OrthoDB" id="9813383at2"/>
<accession>A0A348HER2</accession>
<keyword evidence="3" id="KW-1185">Reference proteome</keyword>
<name>A0A348HER2_9GAMM</name>
<proteinExistence type="predicted"/>
<dbReference type="InterPro" id="IPR017926">
    <property type="entry name" value="GATASE"/>
</dbReference>
<feature type="domain" description="Glutamine amidotransferase" evidence="1">
    <location>
        <begin position="34"/>
        <end position="184"/>
    </location>
</feature>
<evidence type="ECO:0000259" key="1">
    <source>
        <dbReference type="Pfam" id="PF00117"/>
    </source>
</evidence>
<dbReference type="InterPro" id="IPR044992">
    <property type="entry name" value="ChyE-like"/>
</dbReference>
<sequence>MRLHFVIHEAFEAPGAYALWAEQRHHCVSHSRVYLNEPLPTAVNDIDMLVVMGGPQCPATTMAECAHFDAQAEQALIAKAVQAGKIVLGICLGSQLIGEALGAAFDHSPEKEIGKFPIVLTEAGQAHELFAHFGSPLNVGHWHGDMPGLTPDAELIAYSEGCPRQIVAYSDRVFGFQCHMELTPDVVELLITHSEEELRLAETHRFIETPAQLRAHDYSDMNQKLYTFLDKLAARCDKSAI</sequence>
<keyword evidence="2" id="KW-0315">Glutamine amidotransferase</keyword>
<dbReference type="KEGG" id="zpl:ZBT109_1354"/>
<dbReference type="GO" id="GO:0005829">
    <property type="term" value="C:cytosol"/>
    <property type="evidence" value="ECO:0007669"/>
    <property type="project" value="TreeGrafter"/>
</dbReference>
<dbReference type="PANTHER" id="PTHR42695">
    <property type="entry name" value="GLUTAMINE AMIDOTRANSFERASE YLR126C-RELATED"/>
    <property type="match status" value="1"/>
</dbReference>
<dbReference type="Proteomes" id="UP000267342">
    <property type="component" value="Chromosome"/>
</dbReference>
<dbReference type="CDD" id="cd01741">
    <property type="entry name" value="GATase1_1"/>
    <property type="match status" value="1"/>
</dbReference>
<dbReference type="Pfam" id="PF00117">
    <property type="entry name" value="GATase"/>
    <property type="match status" value="1"/>
</dbReference>
<dbReference type="GO" id="GO:0016740">
    <property type="term" value="F:transferase activity"/>
    <property type="evidence" value="ECO:0007669"/>
    <property type="project" value="UniProtKB-KW"/>
</dbReference>
<evidence type="ECO:0000313" key="2">
    <source>
        <dbReference type="EMBL" id="BBG30114.1"/>
    </source>
</evidence>
<gene>
    <name evidence="2" type="ORF">ZBT109_1354</name>
</gene>
<dbReference type="AlphaFoldDB" id="A0A348HER2"/>
<organism evidence="2 3">
    <name type="scientific">Zymobacter palmae</name>
    <dbReference type="NCBI Taxonomy" id="33074"/>
    <lineage>
        <taxon>Bacteria</taxon>
        <taxon>Pseudomonadati</taxon>
        <taxon>Pseudomonadota</taxon>
        <taxon>Gammaproteobacteria</taxon>
        <taxon>Oceanospirillales</taxon>
        <taxon>Halomonadaceae</taxon>
        <taxon>Zymobacter group</taxon>
        <taxon>Zymobacter</taxon>
    </lineage>
</organism>
<dbReference type="FunFam" id="3.40.50.880:FF:000033">
    <property type="entry name" value="Glutamine amidotransferase class-I"/>
    <property type="match status" value="1"/>
</dbReference>
<dbReference type="PROSITE" id="PS51273">
    <property type="entry name" value="GATASE_TYPE_1"/>
    <property type="match status" value="1"/>
</dbReference>
<dbReference type="EMBL" id="AP018933">
    <property type="protein sequence ID" value="BBG30114.1"/>
    <property type="molecule type" value="Genomic_DNA"/>
</dbReference>
<dbReference type="NCBIfam" id="NF006098">
    <property type="entry name" value="PRK08250.1"/>
    <property type="match status" value="1"/>
</dbReference>
<dbReference type="STRING" id="1123510.GCA_000620025_00344"/>
<reference evidence="2 3" key="1">
    <citation type="submission" date="2018-09" db="EMBL/GenBank/DDBJ databases">
        <title>Zymobacter palmae IAM14233 (=T109) whole genome analysis.</title>
        <authorList>
            <person name="Yanase H."/>
        </authorList>
    </citation>
    <scope>NUCLEOTIDE SEQUENCE [LARGE SCALE GENOMIC DNA]</scope>
    <source>
        <strain evidence="2 3">IAM14233</strain>
    </source>
</reference>
<protein>
    <submittedName>
        <fullName evidence="2">GMP synthase-Glutamine amidotransferase</fullName>
    </submittedName>
</protein>
<dbReference type="SUPFAM" id="SSF52317">
    <property type="entry name" value="Class I glutamine amidotransferase-like"/>
    <property type="match status" value="1"/>
</dbReference>
<dbReference type="InterPro" id="IPR029062">
    <property type="entry name" value="Class_I_gatase-like"/>
</dbReference>
<evidence type="ECO:0000313" key="3">
    <source>
        <dbReference type="Proteomes" id="UP000267342"/>
    </source>
</evidence>
<dbReference type="PANTHER" id="PTHR42695:SF5">
    <property type="entry name" value="GLUTAMINE AMIDOTRANSFERASE YLR126C-RELATED"/>
    <property type="match status" value="1"/>
</dbReference>